<keyword evidence="5" id="KW-1185">Reference proteome</keyword>
<dbReference type="EMBL" id="VTWH01000003">
    <property type="protein sequence ID" value="KAA0969635.1"/>
    <property type="molecule type" value="Genomic_DNA"/>
</dbReference>
<feature type="domain" description="Rhodanese" evidence="3">
    <location>
        <begin position="194"/>
        <end position="297"/>
    </location>
</feature>
<dbReference type="RefSeq" id="WP_149300920.1">
    <property type="nucleotide sequence ID" value="NZ_VTWH01000003.1"/>
</dbReference>
<keyword evidence="1" id="KW-0677">Repeat</keyword>
<evidence type="ECO:0000313" key="4">
    <source>
        <dbReference type="EMBL" id="KAA0969635.1"/>
    </source>
</evidence>
<dbReference type="InterPro" id="IPR001763">
    <property type="entry name" value="Rhodanese-like_dom"/>
</dbReference>
<feature type="domain" description="Rhodanese" evidence="3">
    <location>
        <begin position="331"/>
        <end position="427"/>
    </location>
</feature>
<gene>
    <name evidence="4" type="ORF">FPY71_14020</name>
</gene>
<dbReference type="GO" id="GO:0004792">
    <property type="term" value="F:thiosulfate-cyanide sulfurtransferase activity"/>
    <property type="evidence" value="ECO:0007669"/>
    <property type="project" value="InterPro"/>
</dbReference>
<evidence type="ECO:0000256" key="1">
    <source>
        <dbReference type="ARBA" id="ARBA00022737"/>
    </source>
</evidence>
<feature type="domain" description="Rhodanese" evidence="3">
    <location>
        <begin position="60"/>
        <end position="164"/>
    </location>
</feature>
<dbReference type="SUPFAM" id="SSF52821">
    <property type="entry name" value="Rhodanese/Cell cycle control phosphatase"/>
    <property type="match status" value="3"/>
</dbReference>
<evidence type="ECO:0000256" key="2">
    <source>
        <dbReference type="SAM" id="SignalP"/>
    </source>
</evidence>
<sequence>MPLTSRSRLLTASALSIFALSLAMPVSGGAGPMSFIGVQAAAQEAGYPIIVNADQFKELVDKGARVVDVRAQTAYEAGHVPGATNLPWSRLNVSERDGIRNEFQADDVIEQVISDAGLKNGETLVIYDTTSLPGRAFIALEYAGFKNIHVLDGGVTAYDGDLTTDAAEIVKSDFKITDKHDVRVDKAYVETKLRSDDSVIVDGRGSDAFVDGHIPGAKSLVASQLLTEDKKVKPEDVINGLLASRGIDKQKEILSYCGSGVAAANNYIALRNLGYENVRIYDESWDEWSRDPKAGQSLALNNYTFTGDDVSSGEPEGPRFLTADQVKELAAGSEVVVLDVRSPSDYNAGQIPGSVNVFWDSTLDENRVLKDPSELKKLYEEAGITPDKQVILFTRGGVQLTHSYTVLSLLGFKNVDFFTGKFEGWENGAIRRG</sequence>
<dbReference type="PANTHER" id="PTHR43855">
    <property type="entry name" value="THIOSULFATE SULFURTRANSFERASE"/>
    <property type="match status" value="1"/>
</dbReference>
<dbReference type="Pfam" id="PF00581">
    <property type="entry name" value="Rhodanese"/>
    <property type="match status" value="3"/>
</dbReference>
<reference evidence="4 5" key="1">
    <citation type="submission" date="2019-08" db="EMBL/GenBank/DDBJ databases">
        <title>Aureimonas fodiniaquatilis sp. nov., isolated from a coal mine wastewater.</title>
        <authorList>
            <person name="Kim W."/>
        </authorList>
    </citation>
    <scope>NUCLEOTIDE SEQUENCE [LARGE SCALE GENOMIC DNA]</scope>
    <source>
        <strain evidence="4 5">CAU 1482</strain>
    </source>
</reference>
<dbReference type="InterPro" id="IPR051126">
    <property type="entry name" value="Thiosulfate_sulfurtransferase"/>
</dbReference>
<dbReference type="PROSITE" id="PS50206">
    <property type="entry name" value="RHODANESE_3"/>
    <property type="match status" value="3"/>
</dbReference>
<keyword evidence="2" id="KW-0732">Signal</keyword>
<dbReference type="Proteomes" id="UP000324738">
    <property type="component" value="Unassembled WGS sequence"/>
</dbReference>
<dbReference type="CDD" id="cd01449">
    <property type="entry name" value="TST_Repeat_2"/>
    <property type="match status" value="2"/>
</dbReference>
<name>A0A5B0DUL5_9HYPH</name>
<dbReference type="SMART" id="SM00450">
    <property type="entry name" value="RHOD"/>
    <property type="match status" value="3"/>
</dbReference>
<dbReference type="InterPro" id="IPR001307">
    <property type="entry name" value="Thiosulphate_STrfase_CS"/>
</dbReference>
<dbReference type="Gene3D" id="3.40.250.10">
    <property type="entry name" value="Rhodanese-like domain"/>
    <property type="match status" value="3"/>
</dbReference>
<dbReference type="PANTHER" id="PTHR43855:SF1">
    <property type="entry name" value="THIOSULFATE SULFURTRANSFERASE"/>
    <property type="match status" value="1"/>
</dbReference>
<evidence type="ECO:0000313" key="5">
    <source>
        <dbReference type="Proteomes" id="UP000324738"/>
    </source>
</evidence>
<dbReference type="PROSITE" id="PS00380">
    <property type="entry name" value="RHODANESE_1"/>
    <property type="match status" value="1"/>
</dbReference>
<dbReference type="AlphaFoldDB" id="A0A5B0DUL5"/>
<evidence type="ECO:0000259" key="3">
    <source>
        <dbReference type="PROSITE" id="PS50206"/>
    </source>
</evidence>
<comment type="caution">
    <text evidence="4">The sequence shown here is derived from an EMBL/GenBank/DDBJ whole genome shotgun (WGS) entry which is preliminary data.</text>
</comment>
<dbReference type="InterPro" id="IPR036873">
    <property type="entry name" value="Rhodanese-like_dom_sf"/>
</dbReference>
<accession>A0A5B0DUL5</accession>
<organism evidence="4 5">
    <name type="scientific">Aureimonas fodinaquatilis</name>
    <dbReference type="NCBI Taxonomy" id="2565783"/>
    <lineage>
        <taxon>Bacteria</taxon>
        <taxon>Pseudomonadati</taxon>
        <taxon>Pseudomonadota</taxon>
        <taxon>Alphaproteobacteria</taxon>
        <taxon>Hyphomicrobiales</taxon>
        <taxon>Aurantimonadaceae</taxon>
        <taxon>Aureimonas</taxon>
    </lineage>
</organism>
<feature type="chain" id="PRO_5022966467" description="Rhodanese domain-containing protein" evidence="2">
    <location>
        <begin position="31"/>
        <end position="433"/>
    </location>
</feature>
<protein>
    <recommendedName>
        <fullName evidence="3">Rhodanese domain-containing protein</fullName>
    </recommendedName>
</protein>
<feature type="signal peptide" evidence="2">
    <location>
        <begin position="1"/>
        <end position="30"/>
    </location>
</feature>
<proteinExistence type="predicted"/>
<dbReference type="OrthoDB" id="9781034at2"/>